<protein>
    <submittedName>
        <fullName evidence="1">Uncharacterized protein</fullName>
    </submittedName>
</protein>
<evidence type="ECO:0000313" key="2">
    <source>
        <dbReference type="Proteomes" id="UP001497623"/>
    </source>
</evidence>
<evidence type="ECO:0000313" key="1">
    <source>
        <dbReference type="EMBL" id="CAL4075794.1"/>
    </source>
</evidence>
<keyword evidence="2" id="KW-1185">Reference proteome</keyword>
<name>A0AAV2QD03_MEGNR</name>
<organism evidence="1 2">
    <name type="scientific">Meganyctiphanes norvegica</name>
    <name type="common">Northern krill</name>
    <name type="synonym">Thysanopoda norvegica</name>
    <dbReference type="NCBI Taxonomy" id="48144"/>
    <lineage>
        <taxon>Eukaryota</taxon>
        <taxon>Metazoa</taxon>
        <taxon>Ecdysozoa</taxon>
        <taxon>Arthropoda</taxon>
        <taxon>Crustacea</taxon>
        <taxon>Multicrustacea</taxon>
        <taxon>Malacostraca</taxon>
        <taxon>Eumalacostraca</taxon>
        <taxon>Eucarida</taxon>
        <taxon>Euphausiacea</taxon>
        <taxon>Euphausiidae</taxon>
        <taxon>Meganyctiphanes</taxon>
    </lineage>
</organism>
<accession>A0AAV2QD03</accession>
<gene>
    <name evidence="1" type="ORF">MNOR_LOCUS9945</name>
</gene>
<dbReference type="Proteomes" id="UP001497623">
    <property type="component" value="Unassembled WGS sequence"/>
</dbReference>
<proteinExistence type="predicted"/>
<reference evidence="1 2" key="1">
    <citation type="submission" date="2024-05" db="EMBL/GenBank/DDBJ databases">
        <authorList>
            <person name="Wallberg A."/>
        </authorList>
    </citation>
    <scope>NUCLEOTIDE SEQUENCE [LARGE SCALE GENOMIC DNA]</scope>
</reference>
<dbReference type="EMBL" id="CAXKWB010004920">
    <property type="protein sequence ID" value="CAL4075794.1"/>
    <property type="molecule type" value="Genomic_DNA"/>
</dbReference>
<sequence>MVMERRRVILIKVISVSSVHRQQRFVSYLCWQYILTDPKGQSDTFRSSSAIISTTKYERPSAAIYPQLTDPKAQPDKFSLISALSRRGKTRKVMFIRDH</sequence>
<comment type="caution">
    <text evidence="1">The sequence shown here is derived from an EMBL/GenBank/DDBJ whole genome shotgun (WGS) entry which is preliminary data.</text>
</comment>
<dbReference type="AlphaFoldDB" id="A0AAV2QD03"/>